<evidence type="ECO:0000256" key="1">
    <source>
        <dbReference type="SAM" id="Coils"/>
    </source>
</evidence>
<keyword evidence="1" id="KW-0175">Coiled coil</keyword>
<feature type="compositionally biased region" description="Low complexity" evidence="2">
    <location>
        <begin position="400"/>
        <end position="432"/>
    </location>
</feature>
<evidence type="ECO:0000256" key="2">
    <source>
        <dbReference type="SAM" id="MobiDB-lite"/>
    </source>
</evidence>
<feature type="coiled-coil region" evidence="1">
    <location>
        <begin position="112"/>
        <end position="216"/>
    </location>
</feature>
<evidence type="ECO:0000313" key="4">
    <source>
        <dbReference type="Proteomes" id="UP000305067"/>
    </source>
</evidence>
<name>A0A5C3R0V9_9AGAR</name>
<feature type="compositionally biased region" description="Low complexity" evidence="2">
    <location>
        <begin position="330"/>
        <end position="347"/>
    </location>
</feature>
<sequence length="475" mass="53119">MQRDSAIRAAAVFQEATEVLGSTVASQSRHASRHPSPAYSPPLHTHTHEHHRSSGSRIHSPHRPGGIKSSLPTAYLHDHLGAQDVDGKLVAELLSESQQSSDPLPTEIIQHINQLTAQCSALQTSNARLLAEKDHLVEEKEVLVEEKEQLVEEKEQLVEEKEQLVEEKEHLIEEKENLAQEKEVLVEEKEHLIEEKEHLLELKEHLAEEKDSLLTEKHHLVQEKDHLAQQKDHLLSEKDHLLSEKDHLLSEKSHLAQQKDHLAEENSHLRYQIGVGARRTSDLLDKSMISDKRAERLSMETERMGEEIMDLAQRNRDLVERSGTWLGPVHAHVSPPAASAHVPAPAHGSVHLGEGDRIVLPPIKHQHLVIPSSSSRSSSHSPPKREYRRLPSGSKPSPPRLSDTRTPSTSTSDARMSDTRTSSTSDALLDTSMPPPSLISDGSSTRMSYSRRRTPDLPRLDTGPALDDQVCELNL</sequence>
<feature type="compositionally biased region" description="Basic residues" evidence="2">
    <location>
        <begin position="45"/>
        <end position="62"/>
    </location>
</feature>
<feature type="region of interest" description="Disordered" evidence="2">
    <location>
        <begin position="368"/>
        <end position="468"/>
    </location>
</feature>
<organism evidence="3 4">
    <name type="scientific">Pterulicium gracile</name>
    <dbReference type="NCBI Taxonomy" id="1884261"/>
    <lineage>
        <taxon>Eukaryota</taxon>
        <taxon>Fungi</taxon>
        <taxon>Dikarya</taxon>
        <taxon>Basidiomycota</taxon>
        <taxon>Agaricomycotina</taxon>
        <taxon>Agaricomycetes</taxon>
        <taxon>Agaricomycetidae</taxon>
        <taxon>Agaricales</taxon>
        <taxon>Pleurotineae</taxon>
        <taxon>Pterulaceae</taxon>
        <taxon>Pterulicium</taxon>
    </lineage>
</organism>
<evidence type="ECO:0000313" key="3">
    <source>
        <dbReference type="EMBL" id="TFL07812.1"/>
    </source>
</evidence>
<proteinExistence type="predicted"/>
<dbReference type="EMBL" id="ML178814">
    <property type="protein sequence ID" value="TFL07812.1"/>
    <property type="molecule type" value="Genomic_DNA"/>
</dbReference>
<protein>
    <submittedName>
        <fullName evidence="3">Uncharacterized protein</fullName>
    </submittedName>
</protein>
<gene>
    <name evidence="3" type="ORF">BDV98DRAFT_38525</name>
</gene>
<feature type="region of interest" description="Disordered" evidence="2">
    <location>
        <begin position="21"/>
        <end position="71"/>
    </location>
</feature>
<accession>A0A5C3R0V9</accession>
<feature type="compositionally biased region" description="Low complexity" evidence="2">
    <location>
        <begin position="371"/>
        <end position="381"/>
    </location>
</feature>
<dbReference type="Proteomes" id="UP000305067">
    <property type="component" value="Unassembled WGS sequence"/>
</dbReference>
<reference evidence="3 4" key="1">
    <citation type="journal article" date="2019" name="Nat. Ecol. Evol.">
        <title>Megaphylogeny resolves global patterns of mushroom evolution.</title>
        <authorList>
            <person name="Varga T."/>
            <person name="Krizsan K."/>
            <person name="Foldi C."/>
            <person name="Dima B."/>
            <person name="Sanchez-Garcia M."/>
            <person name="Sanchez-Ramirez S."/>
            <person name="Szollosi G.J."/>
            <person name="Szarkandi J.G."/>
            <person name="Papp V."/>
            <person name="Albert L."/>
            <person name="Andreopoulos W."/>
            <person name="Angelini C."/>
            <person name="Antonin V."/>
            <person name="Barry K.W."/>
            <person name="Bougher N.L."/>
            <person name="Buchanan P."/>
            <person name="Buyck B."/>
            <person name="Bense V."/>
            <person name="Catcheside P."/>
            <person name="Chovatia M."/>
            <person name="Cooper J."/>
            <person name="Damon W."/>
            <person name="Desjardin D."/>
            <person name="Finy P."/>
            <person name="Geml J."/>
            <person name="Haridas S."/>
            <person name="Hughes K."/>
            <person name="Justo A."/>
            <person name="Karasinski D."/>
            <person name="Kautmanova I."/>
            <person name="Kiss B."/>
            <person name="Kocsube S."/>
            <person name="Kotiranta H."/>
            <person name="LaButti K.M."/>
            <person name="Lechner B.E."/>
            <person name="Liimatainen K."/>
            <person name="Lipzen A."/>
            <person name="Lukacs Z."/>
            <person name="Mihaltcheva S."/>
            <person name="Morgado L.N."/>
            <person name="Niskanen T."/>
            <person name="Noordeloos M.E."/>
            <person name="Ohm R.A."/>
            <person name="Ortiz-Santana B."/>
            <person name="Ovrebo C."/>
            <person name="Racz N."/>
            <person name="Riley R."/>
            <person name="Savchenko A."/>
            <person name="Shiryaev A."/>
            <person name="Soop K."/>
            <person name="Spirin V."/>
            <person name="Szebenyi C."/>
            <person name="Tomsovsky M."/>
            <person name="Tulloss R.E."/>
            <person name="Uehling J."/>
            <person name="Grigoriev I.V."/>
            <person name="Vagvolgyi C."/>
            <person name="Papp T."/>
            <person name="Martin F.M."/>
            <person name="Miettinen O."/>
            <person name="Hibbett D.S."/>
            <person name="Nagy L.G."/>
        </authorList>
    </citation>
    <scope>NUCLEOTIDE SEQUENCE [LARGE SCALE GENOMIC DNA]</scope>
    <source>
        <strain evidence="3 4">CBS 309.79</strain>
    </source>
</reference>
<dbReference type="AlphaFoldDB" id="A0A5C3R0V9"/>
<dbReference type="Gene3D" id="1.20.5.1000">
    <property type="entry name" value="arf6 gtpase in complex with a specific effector, jip4"/>
    <property type="match status" value="1"/>
</dbReference>
<feature type="region of interest" description="Disordered" evidence="2">
    <location>
        <begin position="330"/>
        <end position="353"/>
    </location>
</feature>
<dbReference type="STRING" id="1884261.A0A5C3R0V9"/>
<keyword evidence="4" id="KW-1185">Reference proteome</keyword>